<proteinExistence type="predicted"/>
<feature type="region of interest" description="Disordered" evidence="1">
    <location>
        <begin position="983"/>
        <end position="1093"/>
    </location>
</feature>
<sequence>MTSPYTSRKHSSYAKEAYLLPTPKPSKPPIHNPYDKFTQPEFESWIGGITDALKRALGQEAEIEQESTVHESYFTPASGGIGADLPDDSESQDEVVDDSFADIKARRALGKGKARDPREGPGFGIGDMDHPIEIDLNSEEEEESEGSEVEEGEEEEQESEVWDEEEESSEEEERVWATGESSAQGRIRRNRRDAESVEEEESDQEYSEAGEVEQGVGEEDTLLLSGEDEENSVEYDEDEPERNETPSGTRGIRSSRGEVVNDEEVYELDPEVQETEYISDSDDVEQDDNIEGNITQSTGHNSDDDVPPPSFEVLDNEEGLPVEDLDHKFDFYNHRVAERRSTSMDFRNELVEASTSSPNTRGTLPTFESTPHKLQETLGLKLKATPPLDPCDIEKDASAGDNVDIETEAEEDKKVYSPVPFFSSAEPVYHAAENERPLVYDVDVDEENGELETTVIQPITEDTSFPPYEASSISMNIEVPVEIRDVWHGPKTYAEDFYSGGDAHLKPEIGAHYLGTDDQQVNTSTPKPADMESEYGDVIMVDSPEHSPSANSNQLPGSLGEEIEQIEGEVVQEVDEVTTSFLHSPNQDITGSQEGQFTQGLSFDDLYDIDMTSFDEGTLKTEQTAGSWGFSDTPGEGMIPTFDSSPSFQESTTKTTVGTNIKPIELFKDRHINDQRTLPEKPVSSQPAKGEKSEVRELPITGELVKASGVPITNEPDNVQELAKVVPSQEECGTTPQTADSQVPAVVIEPAANQSVVETRTQGDELQEIHEHLQLQDTEPDVEIVVISDLGREVLEDNQDASYVLLDEPPSISVQPPSPIPPTTPTAEQQQSFEFQAEDLSTRSKPSQLTNDHGSEKFFPPAIKAKYEFTNITHPNMDNGLPTPPSELTFETTNINSLSENIEHPSLSTSDSTPEYEIIISEGADGETDLIVQETVLNSKTYESIEVDKSDSEAPENPHSNTARSVVLANLVDFHIDRPLLSAPLNPSSPQEIPLASPPSPAPVEFTSRDPSSTDNSDVMRREERMSRQNTQPPYIAPTRFSALGGTHTPTCPDTPTPDPTPRAGTPTTEPPRIKDSPTATVSSSFEPSSLLASPPALHSMQVMMRKPSHPVLLSDPYPYSLSTPDYPSNMTNHETYEPEEEETTEQENSMSSSSTFDKDVEEKEKYVEEGNMGNGVEPDFFEMDLRYPSDNDNSPAIPAIPAIPTNSPPRITPEAPEFYHNDTDADGDIDPDFGEIHEPVTMSNIQPPVISTHSKDDPFLVPGPTSPDIRENGEKHTVDLRTSSGSSATKPIANSTTNGSGLTTFGTSVDGLPSILIVKPKPPRMQIPHDEDLEELTELEDSPPRAPKPSRPPKRKLSASFLQGFSPITRSMATKTPELSGSSLVKSAMKRISSKPNKPASKGKRKELNSRQDSEQPSESSKSSGSTSKIPRRDTNASRESSIASSAPSDKSSTAHQPSPTVNKPITSRPPAPPPPPPPLMHTHSHAFRHVHHHPSAPQQPRVQTQVRKASSLGSPAGESSTAKPTPPPQQPTRGASFFASSPVTRSNCRYHKISIPKEEDEPDGPRVYFIIPGCSLGDQKLIREEFILDHGDATHEDSLRMVQDMEGWGVHPYIIGVLRVMAGVETTREQDFYYLPEPGEVRPEPKASPEKSTSAKHPSRNYHENGATHGSPRTPVISNPSPTSSKAPISTASNSTTSTRESMGGTKRGMKRSRTSDVYGGEEALDRGQKKLKARQTEWWRDD</sequence>
<feature type="compositionally biased region" description="Low complexity" evidence="1">
    <location>
        <begin position="1083"/>
        <end position="1093"/>
    </location>
</feature>
<feature type="compositionally biased region" description="Acidic residues" evidence="1">
    <location>
        <begin position="1332"/>
        <end position="1342"/>
    </location>
</feature>
<accession>A0A9P5Y3C4</accession>
<reference evidence="2" key="1">
    <citation type="submission" date="2020-11" db="EMBL/GenBank/DDBJ databases">
        <authorList>
            <consortium name="DOE Joint Genome Institute"/>
            <person name="Ahrendt S."/>
            <person name="Riley R."/>
            <person name="Andreopoulos W."/>
            <person name="Labutti K."/>
            <person name="Pangilinan J."/>
            <person name="Ruiz-Duenas F.J."/>
            <person name="Barrasa J.M."/>
            <person name="Sanchez-Garcia M."/>
            <person name="Camarero S."/>
            <person name="Miyauchi S."/>
            <person name="Serrano A."/>
            <person name="Linde D."/>
            <person name="Babiker R."/>
            <person name="Drula E."/>
            <person name="Ayuso-Fernandez I."/>
            <person name="Pacheco R."/>
            <person name="Padilla G."/>
            <person name="Ferreira P."/>
            <person name="Barriuso J."/>
            <person name="Kellner H."/>
            <person name="Castanera R."/>
            <person name="Alfaro M."/>
            <person name="Ramirez L."/>
            <person name="Pisabarro A.G."/>
            <person name="Kuo A."/>
            <person name="Tritt A."/>
            <person name="Lipzen A."/>
            <person name="He G."/>
            <person name="Yan M."/>
            <person name="Ng V."/>
            <person name="Cullen D."/>
            <person name="Martin F."/>
            <person name="Rosso M.-N."/>
            <person name="Henrissat B."/>
            <person name="Hibbett D."/>
            <person name="Martinez A.T."/>
            <person name="Grigoriev I.V."/>
        </authorList>
    </citation>
    <scope>NUCLEOTIDE SEQUENCE</scope>
    <source>
        <strain evidence="2">CBS 247.69</strain>
    </source>
</reference>
<feature type="compositionally biased region" description="Basic and acidic residues" evidence="1">
    <location>
        <begin position="1641"/>
        <end position="1651"/>
    </location>
</feature>
<dbReference type="Proteomes" id="UP000807353">
    <property type="component" value="Unassembled WGS sequence"/>
</dbReference>
<feature type="compositionally biased region" description="Low complexity" evidence="1">
    <location>
        <begin position="1147"/>
        <end position="1156"/>
    </location>
</feature>
<comment type="caution">
    <text evidence="2">The sequence shown here is derived from an EMBL/GenBank/DDBJ whole genome shotgun (WGS) entry which is preliminary data.</text>
</comment>
<feature type="compositionally biased region" description="Polar residues" evidence="1">
    <location>
        <begin position="1124"/>
        <end position="1134"/>
    </location>
</feature>
<feature type="compositionally biased region" description="Acidic residues" evidence="1">
    <location>
        <begin position="260"/>
        <end position="290"/>
    </location>
</feature>
<feature type="compositionally biased region" description="Polar residues" evidence="1">
    <location>
        <begin position="843"/>
        <end position="852"/>
    </location>
</feature>
<dbReference type="OrthoDB" id="2804229at2759"/>
<feature type="compositionally biased region" description="Basic and acidic residues" evidence="1">
    <location>
        <begin position="1269"/>
        <end position="1280"/>
    </location>
</feature>
<feature type="compositionally biased region" description="Low complexity" evidence="1">
    <location>
        <begin position="1196"/>
        <end position="1205"/>
    </location>
</feature>
<evidence type="ECO:0000256" key="1">
    <source>
        <dbReference type="SAM" id="MobiDB-lite"/>
    </source>
</evidence>
<feature type="compositionally biased region" description="Low complexity" evidence="1">
    <location>
        <begin position="1439"/>
        <end position="1456"/>
    </location>
</feature>
<dbReference type="PANTHER" id="PTHR48125">
    <property type="entry name" value="LP07818P1"/>
    <property type="match status" value="1"/>
</dbReference>
<feature type="compositionally biased region" description="Pro residues" evidence="1">
    <location>
        <begin position="22"/>
        <end position="31"/>
    </location>
</feature>
<feature type="compositionally biased region" description="Acidic residues" evidence="1">
    <location>
        <begin position="196"/>
        <end position="241"/>
    </location>
</feature>
<feature type="region of interest" description="Disordered" evidence="1">
    <location>
        <begin position="63"/>
        <end position="315"/>
    </location>
</feature>
<feature type="region of interest" description="Disordered" evidence="1">
    <location>
        <begin position="641"/>
        <end position="700"/>
    </location>
</feature>
<feature type="region of interest" description="Disordered" evidence="1">
    <location>
        <begin position="1"/>
        <end position="36"/>
    </location>
</feature>
<evidence type="ECO:0000313" key="3">
    <source>
        <dbReference type="Proteomes" id="UP000807353"/>
    </source>
</evidence>
<keyword evidence="3" id="KW-1185">Reference proteome</keyword>
<feature type="region of interest" description="Disordered" evidence="1">
    <location>
        <begin position="1637"/>
        <end position="1745"/>
    </location>
</feature>
<feature type="region of interest" description="Disordered" evidence="1">
    <location>
        <begin position="809"/>
        <end position="857"/>
    </location>
</feature>
<gene>
    <name evidence="2" type="ORF">BDZ94DRAFT_1299219</name>
</gene>
<evidence type="ECO:0000313" key="2">
    <source>
        <dbReference type="EMBL" id="KAF9461548.1"/>
    </source>
</evidence>
<feature type="compositionally biased region" description="Polar residues" evidence="1">
    <location>
        <begin position="1678"/>
        <end position="1703"/>
    </location>
</feature>
<feature type="compositionally biased region" description="Polar residues" evidence="1">
    <location>
        <begin position="1242"/>
        <end position="1253"/>
    </location>
</feature>
<dbReference type="EMBL" id="MU150283">
    <property type="protein sequence ID" value="KAF9461548.1"/>
    <property type="molecule type" value="Genomic_DNA"/>
</dbReference>
<feature type="compositionally biased region" description="Basic and acidic residues" evidence="1">
    <location>
        <begin position="665"/>
        <end position="679"/>
    </location>
</feature>
<feature type="compositionally biased region" description="Basic and acidic residues" evidence="1">
    <location>
        <begin position="1018"/>
        <end position="1027"/>
    </location>
</feature>
<feature type="compositionally biased region" description="Basic and acidic residues" evidence="1">
    <location>
        <begin position="1157"/>
        <end position="1169"/>
    </location>
</feature>
<feature type="compositionally biased region" description="Acidic residues" evidence="1">
    <location>
        <begin position="136"/>
        <end position="173"/>
    </location>
</feature>
<feature type="compositionally biased region" description="Polar residues" evidence="1">
    <location>
        <begin position="1281"/>
        <end position="1308"/>
    </location>
</feature>
<feature type="compositionally biased region" description="Acidic residues" evidence="1">
    <location>
        <begin position="85"/>
        <end position="100"/>
    </location>
</feature>
<feature type="region of interest" description="Disordered" evidence="1">
    <location>
        <begin position="1124"/>
        <end position="1543"/>
    </location>
</feature>
<feature type="compositionally biased region" description="Basic and acidic residues" evidence="1">
    <location>
        <begin position="1726"/>
        <end position="1745"/>
    </location>
</feature>
<feature type="compositionally biased region" description="Polar residues" evidence="1">
    <location>
        <begin position="1457"/>
        <end position="1467"/>
    </location>
</feature>
<feature type="compositionally biased region" description="Basic residues" evidence="1">
    <location>
        <begin position="1484"/>
        <end position="1496"/>
    </location>
</feature>
<name>A0A9P5Y3C4_9AGAR</name>
<feature type="compositionally biased region" description="Polar residues" evidence="1">
    <location>
        <begin position="1362"/>
        <end position="1386"/>
    </location>
</feature>
<feature type="compositionally biased region" description="Pro residues" evidence="1">
    <location>
        <begin position="1469"/>
        <end position="1481"/>
    </location>
</feature>
<feature type="compositionally biased region" description="Low complexity" evidence="1">
    <location>
        <begin position="1416"/>
        <end position="1429"/>
    </location>
</feature>
<dbReference type="PANTHER" id="PTHR48125:SF12">
    <property type="entry name" value="AT HOOK TRANSCRIPTION FACTOR FAMILY-RELATED"/>
    <property type="match status" value="1"/>
</dbReference>
<protein>
    <submittedName>
        <fullName evidence="2">Uncharacterized protein</fullName>
    </submittedName>
</protein>
<feature type="compositionally biased region" description="Polar residues" evidence="1">
    <location>
        <begin position="642"/>
        <end position="659"/>
    </location>
</feature>
<feature type="compositionally biased region" description="Acidic residues" evidence="1">
    <location>
        <begin position="1225"/>
        <end position="1234"/>
    </location>
</feature>
<organism evidence="2 3">
    <name type="scientific">Collybia nuda</name>
    <dbReference type="NCBI Taxonomy" id="64659"/>
    <lineage>
        <taxon>Eukaryota</taxon>
        <taxon>Fungi</taxon>
        <taxon>Dikarya</taxon>
        <taxon>Basidiomycota</taxon>
        <taxon>Agaricomycotina</taxon>
        <taxon>Agaricomycetes</taxon>
        <taxon>Agaricomycetidae</taxon>
        <taxon>Agaricales</taxon>
        <taxon>Tricholomatineae</taxon>
        <taxon>Clitocybaceae</taxon>
        <taxon>Collybia</taxon>
    </lineage>
</organism>
<feature type="compositionally biased region" description="Low complexity" evidence="1">
    <location>
        <begin position="825"/>
        <end position="835"/>
    </location>
</feature>
<feature type="compositionally biased region" description="Polar residues" evidence="1">
    <location>
        <begin position="1498"/>
        <end position="1525"/>
    </location>
</feature>